<dbReference type="GO" id="GO:0016758">
    <property type="term" value="F:hexosyltransferase activity"/>
    <property type="evidence" value="ECO:0007669"/>
    <property type="project" value="TreeGrafter"/>
</dbReference>
<dbReference type="SUPFAM" id="SSF51412">
    <property type="entry name" value="Inosine monophosphate dehydrogenase (IMPDH)"/>
    <property type="match status" value="1"/>
</dbReference>
<reference evidence="3 4" key="1">
    <citation type="submission" date="2019-09" db="EMBL/GenBank/DDBJ databases">
        <title>Salinarimonas rosea gen. nov., sp. nov., a new member of the a-2 subgroup of the Proteobacteria.</title>
        <authorList>
            <person name="Liu J."/>
        </authorList>
    </citation>
    <scope>NUCLEOTIDE SEQUENCE [LARGE SCALE GENOMIC DNA]</scope>
    <source>
        <strain evidence="3 4">BN140002</strain>
    </source>
</reference>
<evidence type="ECO:0000256" key="1">
    <source>
        <dbReference type="ARBA" id="ARBA00022676"/>
    </source>
</evidence>
<dbReference type="InterPro" id="IPR004629">
    <property type="entry name" value="WecG_TagA_CpsF"/>
</dbReference>
<dbReference type="PANTHER" id="PTHR34136:SF1">
    <property type="entry name" value="UDP-N-ACETYL-D-MANNOSAMINURONIC ACID TRANSFERASE"/>
    <property type="match status" value="1"/>
</dbReference>
<evidence type="ECO:0000256" key="2">
    <source>
        <dbReference type="ARBA" id="ARBA00022679"/>
    </source>
</evidence>
<name>A0A5B2W1M8_9HYPH</name>
<dbReference type="OrthoDB" id="9771846at2"/>
<dbReference type="AlphaFoldDB" id="A0A5B2W1M8"/>
<comment type="caution">
    <text evidence="3">The sequence shown here is derived from an EMBL/GenBank/DDBJ whole genome shotgun (WGS) entry which is preliminary data.</text>
</comment>
<proteinExistence type="predicted"/>
<dbReference type="NCBIfam" id="TIGR00696">
    <property type="entry name" value="wecG_tagA_cpsF"/>
    <property type="match status" value="1"/>
</dbReference>
<accession>A0A5B2W1M8</accession>
<evidence type="ECO:0000313" key="3">
    <source>
        <dbReference type="EMBL" id="KAA2244406.1"/>
    </source>
</evidence>
<evidence type="ECO:0000313" key="4">
    <source>
        <dbReference type="Proteomes" id="UP000323142"/>
    </source>
</evidence>
<sequence>MTSANGQVLSLAARNAAFRETLTGSDGIDADGMPLVIASRFLGSTPLPERVATTDFFHDMAKAGAERGLTFYMLGTTEAENARAIAKVRKLYPGLKVIGRHGYFAPEEEEGIAREIVASGADVLWVGLGVPREHEFVTRNLHRLAGVTWVKTCGGLFNFLSGTNSRAPVVVQNMGLEWAYRLMLEPRRLFWRYAVTNFHCLYLMATRSRMTPSPE</sequence>
<keyword evidence="1" id="KW-0328">Glycosyltransferase</keyword>
<dbReference type="EMBL" id="VUOA01000001">
    <property type="protein sequence ID" value="KAA2244406.1"/>
    <property type="molecule type" value="Genomic_DNA"/>
</dbReference>
<gene>
    <name evidence="3" type="ORF">F0L46_00395</name>
</gene>
<keyword evidence="2 3" id="KW-0808">Transferase</keyword>
<reference evidence="3 4" key="2">
    <citation type="submission" date="2019-09" db="EMBL/GenBank/DDBJ databases">
        <authorList>
            <person name="Jin C."/>
        </authorList>
    </citation>
    <scope>NUCLEOTIDE SEQUENCE [LARGE SCALE GENOMIC DNA]</scope>
    <source>
        <strain evidence="3 4">BN140002</strain>
    </source>
</reference>
<dbReference type="Proteomes" id="UP000323142">
    <property type="component" value="Unassembled WGS sequence"/>
</dbReference>
<protein>
    <submittedName>
        <fullName evidence="3">WecB/TagA/CpsF family glycosyltransferase</fullName>
    </submittedName>
</protein>
<dbReference type="CDD" id="cd06533">
    <property type="entry name" value="Glyco_transf_WecG_TagA"/>
    <property type="match status" value="1"/>
</dbReference>
<dbReference type="PANTHER" id="PTHR34136">
    <property type="match status" value="1"/>
</dbReference>
<keyword evidence="4" id="KW-1185">Reference proteome</keyword>
<dbReference type="Pfam" id="PF03808">
    <property type="entry name" value="Glyco_tran_WecG"/>
    <property type="match status" value="1"/>
</dbReference>
<organism evidence="3 4">
    <name type="scientific">Salinarimonas soli</name>
    <dbReference type="NCBI Taxonomy" id="1638099"/>
    <lineage>
        <taxon>Bacteria</taxon>
        <taxon>Pseudomonadati</taxon>
        <taxon>Pseudomonadota</taxon>
        <taxon>Alphaproteobacteria</taxon>
        <taxon>Hyphomicrobiales</taxon>
        <taxon>Salinarimonadaceae</taxon>
        <taxon>Salinarimonas</taxon>
    </lineage>
</organism>